<dbReference type="RefSeq" id="WP_274049545.1">
    <property type="nucleotide sequence ID" value="NZ_CP059693.1"/>
</dbReference>
<dbReference type="InterPro" id="IPR035680">
    <property type="entry name" value="Clx_II_MBL"/>
</dbReference>
<dbReference type="NCBIfam" id="TIGR03413">
    <property type="entry name" value="GSH_gloB"/>
    <property type="match status" value="1"/>
</dbReference>
<keyword evidence="5 7" id="KW-0378">Hydrolase</keyword>
<evidence type="ECO:0000256" key="6">
    <source>
        <dbReference type="ARBA" id="ARBA00022833"/>
    </source>
</evidence>
<dbReference type="CDD" id="cd07723">
    <property type="entry name" value="hydroxyacylglutathione_hydrolase_MBL-fold"/>
    <property type="match status" value="1"/>
</dbReference>
<dbReference type="EC" id="3.1.2.6" evidence="7"/>
<protein>
    <recommendedName>
        <fullName evidence="7">Hydroxyacylglutathione hydrolase</fullName>
        <ecNumber evidence="7">3.1.2.6</ecNumber>
    </recommendedName>
    <alternativeName>
        <fullName evidence="7">Glyoxalase II</fullName>
        <shortName evidence="7">Glx II</shortName>
    </alternativeName>
</protein>
<dbReference type="Proteomes" id="UP001215231">
    <property type="component" value="Chromosome"/>
</dbReference>
<comment type="pathway">
    <text evidence="2 7">Secondary metabolite metabolism; methylglyoxal degradation; (R)-lactate from methylglyoxal: step 2/2.</text>
</comment>
<evidence type="ECO:0000256" key="4">
    <source>
        <dbReference type="ARBA" id="ARBA00022723"/>
    </source>
</evidence>
<evidence type="ECO:0000313" key="10">
    <source>
        <dbReference type="Proteomes" id="UP001215231"/>
    </source>
</evidence>
<dbReference type="EMBL" id="CP059693">
    <property type="protein sequence ID" value="WDE09589.1"/>
    <property type="molecule type" value="Genomic_DNA"/>
</dbReference>
<feature type="domain" description="Metallo-beta-lactamase" evidence="8">
    <location>
        <begin position="30"/>
        <end position="195"/>
    </location>
</feature>
<feature type="binding site" evidence="7">
    <location>
        <position position="157"/>
    </location>
    <ligand>
        <name>Zn(2+)</name>
        <dbReference type="ChEBI" id="CHEBI:29105"/>
        <label>2</label>
    </ligand>
</feature>
<feature type="binding site" evidence="7">
    <location>
        <position position="78"/>
    </location>
    <ligand>
        <name>Zn(2+)</name>
        <dbReference type="ChEBI" id="CHEBI:29105"/>
        <label>2</label>
    </ligand>
</feature>
<organism evidence="9 10">
    <name type="scientific">Thalassomonas haliotis</name>
    <dbReference type="NCBI Taxonomy" id="485448"/>
    <lineage>
        <taxon>Bacteria</taxon>
        <taxon>Pseudomonadati</taxon>
        <taxon>Pseudomonadota</taxon>
        <taxon>Gammaproteobacteria</taxon>
        <taxon>Alteromonadales</taxon>
        <taxon>Colwelliaceae</taxon>
        <taxon>Thalassomonas</taxon>
    </lineage>
</organism>
<feature type="binding site" evidence="7">
    <location>
        <position position="195"/>
    </location>
    <ligand>
        <name>Zn(2+)</name>
        <dbReference type="ChEBI" id="CHEBI:29105"/>
        <label>2</label>
    </ligand>
</feature>
<evidence type="ECO:0000256" key="2">
    <source>
        <dbReference type="ARBA" id="ARBA00004963"/>
    </source>
</evidence>
<dbReference type="InterPro" id="IPR036866">
    <property type="entry name" value="RibonucZ/Hydroxyglut_hydro"/>
</dbReference>
<accession>A0ABY7V7D6</accession>
<dbReference type="SUPFAM" id="SSF56281">
    <property type="entry name" value="Metallo-hydrolase/oxidoreductase"/>
    <property type="match status" value="1"/>
</dbReference>
<dbReference type="InterPro" id="IPR017782">
    <property type="entry name" value="Hydroxyacylglutathione_Hdrlase"/>
</dbReference>
<dbReference type="PANTHER" id="PTHR43705">
    <property type="entry name" value="HYDROXYACYLGLUTATHIONE HYDROLASE"/>
    <property type="match status" value="1"/>
</dbReference>
<feature type="binding site" evidence="7">
    <location>
        <position position="136"/>
    </location>
    <ligand>
        <name>Zn(2+)</name>
        <dbReference type="ChEBI" id="CHEBI:29105"/>
        <label>1</label>
    </ligand>
</feature>
<name>A0ABY7V7D6_9GAMM</name>
<comment type="cofactor">
    <cofactor evidence="7">
        <name>Zn(2+)</name>
        <dbReference type="ChEBI" id="CHEBI:29105"/>
    </cofactor>
    <text evidence="7">Binds 2 Zn(2+) ions per subunit.</text>
</comment>
<comment type="function">
    <text evidence="7">Thiolesterase that catalyzes the hydrolysis of S-D-lactoyl-glutathione to form glutathione and D-lactic acid.</text>
</comment>
<feature type="binding site" evidence="7">
    <location>
        <position position="73"/>
    </location>
    <ligand>
        <name>Zn(2+)</name>
        <dbReference type="ChEBI" id="CHEBI:29105"/>
        <label>1</label>
    </ligand>
</feature>
<dbReference type="Pfam" id="PF16123">
    <property type="entry name" value="HAGH_C"/>
    <property type="match status" value="1"/>
</dbReference>
<dbReference type="InterPro" id="IPR001279">
    <property type="entry name" value="Metallo-B-lactamas"/>
</dbReference>
<dbReference type="Pfam" id="PF00753">
    <property type="entry name" value="Lactamase_B"/>
    <property type="match status" value="1"/>
</dbReference>
<evidence type="ECO:0000256" key="7">
    <source>
        <dbReference type="HAMAP-Rule" id="MF_01374"/>
    </source>
</evidence>
<dbReference type="InterPro" id="IPR032282">
    <property type="entry name" value="HAGH_C"/>
</dbReference>
<comment type="similarity">
    <text evidence="3 7">Belongs to the metallo-beta-lactamase superfamily. Glyoxalase II family.</text>
</comment>
<keyword evidence="6 7" id="KW-0862">Zinc</keyword>
<dbReference type="PANTHER" id="PTHR43705:SF1">
    <property type="entry name" value="HYDROXYACYLGLUTATHIONE HYDROLASE GLOB"/>
    <property type="match status" value="1"/>
</dbReference>
<sequence>MTNNSGKIDTQSAKAVSATATVTAIKAFSDNYIWSIGSKASNEIALVDPGDAEVCIEFIERNQLQLTNILITHHHSDHVGGINALVEYCRQHDWPLTVYGPATENIPHCKVKLSEGDQVCLKAPKLSLQVLDVPGHTAGHIAYIGASNSENYLFCGDTLFSGGCGRLFEGTAAQMSASLAKLAALPENTQVFCAHEYTRANLDFAVSVEPDNKDLIHYLHQVKDRRTQGLSTIPSSIGLELKINPFLRCHSPQIIDSARAFSPDEPPSQVATFSAIRALKDQF</sequence>
<comment type="subunit">
    <text evidence="7">Monomer.</text>
</comment>
<dbReference type="HAMAP" id="MF_01374">
    <property type="entry name" value="Glyoxalase_2"/>
    <property type="match status" value="1"/>
</dbReference>
<proteinExistence type="inferred from homology"/>
<feature type="binding site" evidence="7">
    <location>
        <position position="77"/>
    </location>
    <ligand>
        <name>Zn(2+)</name>
        <dbReference type="ChEBI" id="CHEBI:29105"/>
        <label>2</label>
    </ligand>
</feature>
<dbReference type="SMART" id="SM00849">
    <property type="entry name" value="Lactamase_B"/>
    <property type="match status" value="1"/>
</dbReference>
<evidence type="ECO:0000256" key="5">
    <source>
        <dbReference type="ARBA" id="ARBA00022801"/>
    </source>
</evidence>
<evidence type="ECO:0000256" key="3">
    <source>
        <dbReference type="ARBA" id="ARBA00006759"/>
    </source>
</evidence>
<dbReference type="GO" id="GO:0004416">
    <property type="term" value="F:hydroxyacylglutathione hydrolase activity"/>
    <property type="evidence" value="ECO:0007669"/>
    <property type="project" value="UniProtKB-EC"/>
</dbReference>
<dbReference type="PIRSF" id="PIRSF005457">
    <property type="entry name" value="Glx"/>
    <property type="match status" value="1"/>
</dbReference>
<keyword evidence="4 7" id="KW-0479">Metal-binding</keyword>
<dbReference type="Gene3D" id="3.60.15.10">
    <property type="entry name" value="Ribonuclease Z/Hydroxyacylglutathione hydrolase-like"/>
    <property type="match status" value="1"/>
</dbReference>
<comment type="catalytic activity">
    <reaction evidence="1 7">
        <text>an S-(2-hydroxyacyl)glutathione + H2O = a 2-hydroxy carboxylate + glutathione + H(+)</text>
        <dbReference type="Rhea" id="RHEA:21864"/>
        <dbReference type="ChEBI" id="CHEBI:15377"/>
        <dbReference type="ChEBI" id="CHEBI:15378"/>
        <dbReference type="ChEBI" id="CHEBI:57925"/>
        <dbReference type="ChEBI" id="CHEBI:58896"/>
        <dbReference type="ChEBI" id="CHEBI:71261"/>
        <dbReference type="EC" id="3.1.2.6"/>
    </reaction>
</comment>
<feature type="binding site" evidence="7">
    <location>
        <position position="75"/>
    </location>
    <ligand>
        <name>Zn(2+)</name>
        <dbReference type="ChEBI" id="CHEBI:29105"/>
        <label>1</label>
    </ligand>
</feature>
<keyword evidence="10" id="KW-1185">Reference proteome</keyword>
<evidence type="ECO:0000259" key="8">
    <source>
        <dbReference type="SMART" id="SM00849"/>
    </source>
</evidence>
<reference evidence="9 10" key="1">
    <citation type="journal article" date="2022" name="Mar. Drugs">
        <title>Bioassay-Guided Fractionation Leads to the Detection of Cholic Acid Generated by the Rare Thalassomonas sp.</title>
        <authorList>
            <person name="Pheiffer F."/>
            <person name="Schneider Y.K."/>
            <person name="Hansen E.H."/>
            <person name="Andersen J.H."/>
            <person name="Isaksson J."/>
            <person name="Busche T."/>
            <person name="R C."/>
            <person name="Kalinowski J."/>
            <person name="Zyl L.V."/>
            <person name="Trindade M."/>
        </authorList>
    </citation>
    <scope>NUCLEOTIDE SEQUENCE [LARGE SCALE GENOMIC DNA]</scope>
    <source>
        <strain evidence="9 10">A5K-61T</strain>
    </source>
</reference>
<evidence type="ECO:0000256" key="1">
    <source>
        <dbReference type="ARBA" id="ARBA00001623"/>
    </source>
</evidence>
<evidence type="ECO:0000313" key="9">
    <source>
        <dbReference type="EMBL" id="WDE09589.1"/>
    </source>
</evidence>
<feature type="binding site" evidence="7">
    <location>
        <position position="157"/>
    </location>
    <ligand>
        <name>Zn(2+)</name>
        <dbReference type="ChEBI" id="CHEBI:29105"/>
        <label>1</label>
    </ligand>
</feature>
<dbReference type="InterPro" id="IPR050110">
    <property type="entry name" value="Glyoxalase_II_hydrolase"/>
</dbReference>
<gene>
    <name evidence="7 9" type="primary">gloB</name>
    <name evidence="9" type="ORF">H3N35_14720</name>
</gene>